<dbReference type="PROSITE" id="PS50181">
    <property type="entry name" value="FBOX"/>
    <property type="match status" value="1"/>
</dbReference>
<dbReference type="PANTHER" id="PTHR31672">
    <property type="entry name" value="BNACNNG10540D PROTEIN"/>
    <property type="match status" value="1"/>
</dbReference>
<dbReference type="Gramene" id="fgenesh1_pm.C_scaffold_1001821">
    <property type="protein sequence ID" value="fgenesh1_pm.C_scaffold_1001821"/>
    <property type="gene ID" value="fgenesh1_pm.C_scaffold_1001821"/>
</dbReference>
<dbReference type="STRING" id="81972.D7KK18"/>
<accession>D7KK18</accession>
<dbReference type="NCBIfam" id="TIGR01640">
    <property type="entry name" value="F_box_assoc_1"/>
    <property type="match status" value="1"/>
</dbReference>
<feature type="domain" description="F-box" evidence="1">
    <location>
        <begin position="1"/>
        <end position="45"/>
    </location>
</feature>
<dbReference type="HOGENOM" id="CLU_034692_0_0_1"/>
<reference evidence="3" key="1">
    <citation type="journal article" date="2011" name="Nat. Genet.">
        <title>The Arabidopsis lyrata genome sequence and the basis of rapid genome size change.</title>
        <authorList>
            <person name="Hu T.T."/>
            <person name="Pattyn P."/>
            <person name="Bakker E.G."/>
            <person name="Cao J."/>
            <person name="Cheng J.-F."/>
            <person name="Clark R.M."/>
            <person name="Fahlgren N."/>
            <person name="Fawcett J.A."/>
            <person name="Grimwood J."/>
            <person name="Gundlach H."/>
            <person name="Haberer G."/>
            <person name="Hollister J.D."/>
            <person name="Ossowski S."/>
            <person name="Ottilar R.P."/>
            <person name="Salamov A.A."/>
            <person name="Schneeberger K."/>
            <person name="Spannagl M."/>
            <person name="Wang X."/>
            <person name="Yang L."/>
            <person name="Nasrallah M.E."/>
            <person name="Bergelson J."/>
            <person name="Carrington J.C."/>
            <person name="Gaut B.S."/>
            <person name="Schmutz J."/>
            <person name="Mayer K.F.X."/>
            <person name="Van de Peer Y."/>
            <person name="Grigoriev I.V."/>
            <person name="Nordborg M."/>
            <person name="Weigel D."/>
            <person name="Guo Y.-L."/>
        </authorList>
    </citation>
    <scope>NUCLEOTIDE SEQUENCE [LARGE SCALE GENOMIC DNA]</scope>
    <source>
        <strain evidence="3">cv. MN47</strain>
    </source>
</reference>
<gene>
    <name evidence="2" type="ORF">ARALYDRAFT_313041</name>
</gene>
<dbReference type="InterPro" id="IPR050796">
    <property type="entry name" value="SCF_F-box_component"/>
</dbReference>
<proteinExistence type="predicted"/>
<keyword evidence="3" id="KW-1185">Reference proteome</keyword>
<dbReference type="CDD" id="cd22157">
    <property type="entry name" value="F-box_AtFBW1-like"/>
    <property type="match status" value="1"/>
</dbReference>
<dbReference type="Pfam" id="PF00646">
    <property type="entry name" value="F-box"/>
    <property type="match status" value="1"/>
</dbReference>
<dbReference type="SUPFAM" id="SSF81383">
    <property type="entry name" value="F-box domain"/>
    <property type="match status" value="1"/>
</dbReference>
<organism evidence="3">
    <name type="scientific">Arabidopsis lyrata subsp. lyrata</name>
    <name type="common">Lyre-leaved rock-cress</name>
    <dbReference type="NCBI Taxonomy" id="81972"/>
    <lineage>
        <taxon>Eukaryota</taxon>
        <taxon>Viridiplantae</taxon>
        <taxon>Streptophyta</taxon>
        <taxon>Embryophyta</taxon>
        <taxon>Tracheophyta</taxon>
        <taxon>Spermatophyta</taxon>
        <taxon>Magnoliopsida</taxon>
        <taxon>eudicotyledons</taxon>
        <taxon>Gunneridae</taxon>
        <taxon>Pentapetalae</taxon>
        <taxon>rosids</taxon>
        <taxon>malvids</taxon>
        <taxon>Brassicales</taxon>
        <taxon>Brassicaceae</taxon>
        <taxon>Camelineae</taxon>
        <taxon>Arabidopsis</taxon>
    </lineage>
</organism>
<dbReference type="PANTHER" id="PTHR31672:SF10">
    <property type="entry name" value="F-BOX DOMAIN-CONTAINING PROTEIN"/>
    <property type="match status" value="1"/>
</dbReference>
<dbReference type="EMBL" id="GL348713">
    <property type="protein sequence ID" value="EFH69427.1"/>
    <property type="molecule type" value="Genomic_DNA"/>
</dbReference>
<dbReference type="InterPro" id="IPR017451">
    <property type="entry name" value="F-box-assoc_interact_dom"/>
</dbReference>
<sequence>MLSDLPFDLVDEILSRVPTKFLVRLRSTCKRWNSLFDNHRFSKKHFGNAIKQSMFILFSDLKFFTISCELQKPDCYNVSRCKISLKECICKGECKVFEILHCDGLLLGLTKCFELIVWNPCLKQTKLIEPHFHKLHTPTPGYAFGCDKKYGDRRYKILLFLVSGYSRKFCKKYLEVEIFDFTSNSWRVLNVKIDFLLVFPTRWVSLEGNSYWIGADENTHEGFIVRFDFSNEMFGRLSLPFLAYPCDEHLSLSVKNDRISILHQTSHSYSIEIWMTGSVIDGQELSWSKFMRVDDENFDIRFINPNFFIYDEENKMVVFSDEKSRNEYRVYHKYTEVYVEEVEDYKEPIIYNYVPSLVHIR</sequence>
<evidence type="ECO:0000259" key="1">
    <source>
        <dbReference type="PROSITE" id="PS50181"/>
    </source>
</evidence>
<evidence type="ECO:0000313" key="2">
    <source>
        <dbReference type="EMBL" id="EFH69427.1"/>
    </source>
</evidence>
<evidence type="ECO:0000313" key="3">
    <source>
        <dbReference type="Proteomes" id="UP000008694"/>
    </source>
</evidence>
<dbReference type="Proteomes" id="UP000008694">
    <property type="component" value="Unassembled WGS sequence"/>
</dbReference>
<dbReference type="InterPro" id="IPR001810">
    <property type="entry name" value="F-box_dom"/>
</dbReference>
<protein>
    <recommendedName>
        <fullName evidence="1">F-box domain-containing protein</fullName>
    </recommendedName>
</protein>
<dbReference type="InterPro" id="IPR036047">
    <property type="entry name" value="F-box-like_dom_sf"/>
</dbReference>
<dbReference type="InterPro" id="IPR006527">
    <property type="entry name" value="F-box-assoc_dom_typ1"/>
</dbReference>
<dbReference type="AlphaFoldDB" id="D7KK18"/>
<name>D7KK18_ARALL</name>
<dbReference type="Pfam" id="PF07734">
    <property type="entry name" value="FBA_1"/>
    <property type="match status" value="1"/>
</dbReference>
<dbReference type="SMART" id="SM00256">
    <property type="entry name" value="FBOX"/>
    <property type="match status" value="1"/>
</dbReference>
<dbReference type="Gene3D" id="1.20.1280.50">
    <property type="match status" value="1"/>
</dbReference>